<organism evidence="2 3">
    <name type="scientific">Liparis tanakae</name>
    <name type="common">Tanaka's snailfish</name>
    <dbReference type="NCBI Taxonomy" id="230148"/>
    <lineage>
        <taxon>Eukaryota</taxon>
        <taxon>Metazoa</taxon>
        <taxon>Chordata</taxon>
        <taxon>Craniata</taxon>
        <taxon>Vertebrata</taxon>
        <taxon>Euteleostomi</taxon>
        <taxon>Actinopterygii</taxon>
        <taxon>Neopterygii</taxon>
        <taxon>Teleostei</taxon>
        <taxon>Neoteleostei</taxon>
        <taxon>Acanthomorphata</taxon>
        <taxon>Eupercaria</taxon>
        <taxon>Perciformes</taxon>
        <taxon>Cottioidei</taxon>
        <taxon>Cottales</taxon>
        <taxon>Liparidae</taxon>
        <taxon>Liparis</taxon>
    </lineage>
</organism>
<feature type="region of interest" description="Disordered" evidence="1">
    <location>
        <begin position="134"/>
        <end position="156"/>
    </location>
</feature>
<dbReference type="Proteomes" id="UP000314294">
    <property type="component" value="Unassembled WGS sequence"/>
</dbReference>
<dbReference type="EMBL" id="SRLO01000444">
    <property type="protein sequence ID" value="TNN55855.1"/>
    <property type="molecule type" value="Genomic_DNA"/>
</dbReference>
<accession>A0A4Z2GRW0</accession>
<gene>
    <name evidence="2" type="ORF">EYF80_033933</name>
</gene>
<proteinExistence type="predicted"/>
<evidence type="ECO:0000256" key="1">
    <source>
        <dbReference type="SAM" id="MobiDB-lite"/>
    </source>
</evidence>
<evidence type="ECO:0000313" key="3">
    <source>
        <dbReference type="Proteomes" id="UP000314294"/>
    </source>
</evidence>
<comment type="caution">
    <text evidence="2">The sequence shown here is derived from an EMBL/GenBank/DDBJ whole genome shotgun (WGS) entry which is preliminary data.</text>
</comment>
<sequence>MTVMLGNGFKNVVVSVTRDPMSGRLVCCTDVTIVTRSGTLGIARTREDSVEPEEDSLQRDNTCTLASSSLPCCFFLMSGGPIDEPVTCGGGGAGPRPTDAFLRGPASLQRGYWGCEMLRATLAAAMFQSLFQQTSSSSPSPASGRKSLTTPEAASTLLLNLGRRSAVRRSR</sequence>
<reference evidence="2 3" key="1">
    <citation type="submission" date="2019-03" db="EMBL/GenBank/DDBJ databases">
        <title>First draft genome of Liparis tanakae, snailfish: a comprehensive survey of snailfish specific genes.</title>
        <authorList>
            <person name="Kim W."/>
            <person name="Song I."/>
            <person name="Jeong J.-H."/>
            <person name="Kim D."/>
            <person name="Kim S."/>
            <person name="Ryu S."/>
            <person name="Song J.Y."/>
            <person name="Lee S.K."/>
        </authorList>
    </citation>
    <scope>NUCLEOTIDE SEQUENCE [LARGE SCALE GENOMIC DNA]</scope>
    <source>
        <tissue evidence="2">Muscle</tissue>
    </source>
</reference>
<dbReference type="AlphaFoldDB" id="A0A4Z2GRW0"/>
<evidence type="ECO:0000313" key="2">
    <source>
        <dbReference type="EMBL" id="TNN55855.1"/>
    </source>
</evidence>
<name>A0A4Z2GRW0_9TELE</name>
<protein>
    <submittedName>
        <fullName evidence="2">Uncharacterized protein</fullName>
    </submittedName>
</protein>
<keyword evidence="3" id="KW-1185">Reference proteome</keyword>